<feature type="transmembrane region" description="Helical" evidence="7">
    <location>
        <begin position="282"/>
        <end position="307"/>
    </location>
</feature>
<dbReference type="GO" id="GO:0022857">
    <property type="term" value="F:transmembrane transporter activity"/>
    <property type="evidence" value="ECO:0007669"/>
    <property type="project" value="TreeGrafter"/>
</dbReference>
<feature type="transmembrane region" description="Helical" evidence="7">
    <location>
        <begin position="239"/>
        <end position="261"/>
    </location>
</feature>
<evidence type="ECO:0000259" key="8">
    <source>
        <dbReference type="Pfam" id="PF02687"/>
    </source>
</evidence>
<evidence type="ECO:0000256" key="6">
    <source>
        <dbReference type="ARBA" id="ARBA00038076"/>
    </source>
</evidence>
<keyword evidence="3 7" id="KW-0812">Transmembrane</keyword>
<dbReference type="RefSeq" id="WP_154538058.1">
    <property type="nucleotide sequence ID" value="NZ_VUNE01000003.1"/>
</dbReference>
<feature type="domain" description="ABC3 transporter permease C-terminal" evidence="8">
    <location>
        <begin position="737"/>
        <end position="853"/>
    </location>
</feature>
<dbReference type="Proteomes" id="UP000440713">
    <property type="component" value="Unassembled WGS sequence"/>
</dbReference>
<organism evidence="9 10">
    <name type="scientific">Peptostreptococcus porci</name>
    <dbReference type="NCBI Taxonomy" id="2652282"/>
    <lineage>
        <taxon>Bacteria</taxon>
        <taxon>Bacillati</taxon>
        <taxon>Bacillota</taxon>
        <taxon>Clostridia</taxon>
        <taxon>Peptostreptococcales</taxon>
        <taxon>Peptostreptococcaceae</taxon>
        <taxon>Peptostreptococcus</taxon>
    </lineage>
</organism>
<dbReference type="GO" id="GO:0005886">
    <property type="term" value="C:plasma membrane"/>
    <property type="evidence" value="ECO:0007669"/>
    <property type="project" value="UniProtKB-SubCell"/>
</dbReference>
<gene>
    <name evidence="9" type="ORF">FYJ71_06915</name>
</gene>
<feature type="transmembrane region" description="Helical" evidence="7">
    <location>
        <begin position="20"/>
        <end position="38"/>
    </location>
</feature>
<comment type="similarity">
    <text evidence="6">Belongs to the ABC-4 integral membrane protein family.</text>
</comment>
<proteinExistence type="inferred from homology"/>
<feature type="transmembrane region" description="Helical" evidence="7">
    <location>
        <begin position="783"/>
        <end position="803"/>
    </location>
</feature>
<dbReference type="InterPro" id="IPR050250">
    <property type="entry name" value="Macrolide_Exporter_MacB"/>
</dbReference>
<dbReference type="AlphaFoldDB" id="A0A6N7X0N1"/>
<sequence>MITIKLALIYIKKYKKRSFIIFLSFLFAVIIACTNGIMKHSANIIGLNEQKKYNPYHLKIINASKDEIDMIRKNQDIKRMKIRNFIGASDANSLYRFNVIATSDGLNDSALLSGTVAKNEHEVTIEKWIADNLHKKIGDSISYTDYYTKKHERKIIVGLLKDNNANKASSIFNMNTISQGLSKNNTVDLEFKDSSTLRSDINNLKNSIINEYNHKKSDITTNKMLITAYENDGNLLTELIPMLLISILFSGLIVFSTYFISMRKRIRDIGILRAFGIMNFDIISIIIVELMTISFPSIAIGILISIFSAKFMTNMGYNLYSDISLINIGFADIKVPHNIVFATIMLIFAVVVIISIVTYFLSIRNMPINTIHTEIIHTRDITKFFGTKNRSQKKSFLIDKLSISNFLSLRYMRSDMILMCIMIACMSITTSEIIHKGCIAEINNKIYKTVTEPNFGVGDIIINKSNPYQSNNSVDDTFIDYFNNIDGIKSNFWTSYKYTRMTVPSSLVRNTEYFDDNGKSNYVKEVWNGMYKKDGDSYIIKNKLLGFNDDSLKFLKNNIIKGDINLDKLHNTDTCILFYPKNYINLKTGYDKRNEILNYKVGDTITIDIPVEFDIGEKQGDLLRKYWTLEFTPKTMKKSFKISAIVDSMPFRIDYSIPSTDVVISQKRMLSIDKNEKYCLGAIKLENNDFRSEVNKILLEKFSNVPGFLVEDNINYNMEIKNSILNYLNIENIKYYAFIIVCVFSFINMIGYKILDKKRELAILRALGTTDIDIKNILIYEGIIYSFIATALSWIIAFARQVIYTHNLEIKSHIVGIDFRFNIMIYLLVFAFHFILCMMSTYVPSKKILRDNIKDSIGGLE</sequence>
<comment type="subcellular location">
    <subcellularLocation>
        <location evidence="1">Cell membrane</location>
        <topology evidence="1">Multi-pass membrane protein</topology>
    </subcellularLocation>
</comment>
<dbReference type="Pfam" id="PF02687">
    <property type="entry name" value="FtsX"/>
    <property type="match status" value="2"/>
</dbReference>
<keyword evidence="2" id="KW-1003">Cell membrane</keyword>
<comment type="caution">
    <text evidence="9">The sequence shown here is derived from an EMBL/GenBank/DDBJ whole genome shotgun (WGS) entry which is preliminary data.</text>
</comment>
<keyword evidence="4 7" id="KW-1133">Transmembrane helix</keyword>
<feature type="transmembrane region" description="Helical" evidence="7">
    <location>
        <begin position="823"/>
        <end position="843"/>
    </location>
</feature>
<dbReference type="PANTHER" id="PTHR30572">
    <property type="entry name" value="MEMBRANE COMPONENT OF TRANSPORTER-RELATED"/>
    <property type="match status" value="1"/>
</dbReference>
<evidence type="ECO:0000313" key="9">
    <source>
        <dbReference type="EMBL" id="MST62695.1"/>
    </source>
</evidence>
<accession>A0A6N7X0N1</accession>
<keyword evidence="5 7" id="KW-0472">Membrane</keyword>
<evidence type="ECO:0000256" key="4">
    <source>
        <dbReference type="ARBA" id="ARBA00022989"/>
    </source>
</evidence>
<feature type="transmembrane region" description="Helical" evidence="7">
    <location>
        <begin position="416"/>
        <end position="434"/>
    </location>
</feature>
<evidence type="ECO:0000256" key="7">
    <source>
        <dbReference type="SAM" id="Phobius"/>
    </source>
</evidence>
<dbReference type="EMBL" id="VUNE01000003">
    <property type="protein sequence ID" value="MST62695.1"/>
    <property type="molecule type" value="Genomic_DNA"/>
</dbReference>
<dbReference type="PANTHER" id="PTHR30572:SF4">
    <property type="entry name" value="ABC TRANSPORTER PERMEASE YTRF"/>
    <property type="match status" value="1"/>
</dbReference>
<feature type="domain" description="ABC3 transporter permease C-terminal" evidence="8">
    <location>
        <begin position="243"/>
        <end position="364"/>
    </location>
</feature>
<dbReference type="PROSITE" id="PS51257">
    <property type="entry name" value="PROKAR_LIPOPROTEIN"/>
    <property type="match status" value="1"/>
</dbReference>
<protein>
    <submittedName>
        <fullName evidence="9">FtsX-like permease family protein</fullName>
    </submittedName>
</protein>
<name>A0A6N7X0N1_9FIRM</name>
<evidence type="ECO:0000256" key="1">
    <source>
        <dbReference type="ARBA" id="ARBA00004651"/>
    </source>
</evidence>
<reference evidence="9 10" key="1">
    <citation type="submission" date="2019-08" db="EMBL/GenBank/DDBJ databases">
        <title>In-depth cultivation of the pig gut microbiome towards novel bacterial diversity and tailored functional studies.</title>
        <authorList>
            <person name="Wylensek D."/>
            <person name="Hitch T.C.A."/>
            <person name="Clavel T."/>
        </authorList>
    </citation>
    <scope>NUCLEOTIDE SEQUENCE [LARGE SCALE GENOMIC DNA]</scope>
    <source>
        <strain evidence="9 10">WCA-SAB-591-4A-A</strain>
    </source>
</reference>
<feature type="transmembrane region" description="Helical" evidence="7">
    <location>
        <begin position="735"/>
        <end position="755"/>
    </location>
</feature>
<keyword evidence="10" id="KW-1185">Reference proteome</keyword>
<evidence type="ECO:0000256" key="3">
    <source>
        <dbReference type="ARBA" id="ARBA00022692"/>
    </source>
</evidence>
<feature type="transmembrane region" description="Helical" evidence="7">
    <location>
        <begin position="339"/>
        <end position="361"/>
    </location>
</feature>
<dbReference type="InterPro" id="IPR003838">
    <property type="entry name" value="ABC3_permease_C"/>
</dbReference>
<evidence type="ECO:0000313" key="10">
    <source>
        <dbReference type="Proteomes" id="UP000440713"/>
    </source>
</evidence>
<evidence type="ECO:0000256" key="2">
    <source>
        <dbReference type="ARBA" id="ARBA00022475"/>
    </source>
</evidence>
<evidence type="ECO:0000256" key="5">
    <source>
        <dbReference type="ARBA" id="ARBA00023136"/>
    </source>
</evidence>